<evidence type="ECO:0000313" key="2">
    <source>
        <dbReference type="Proteomes" id="UP000724584"/>
    </source>
</evidence>
<dbReference type="EMBL" id="JAGIZQ010000002">
    <property type="protein sequence ID" value="KAH6641183.1"/>
    <property type="molecule type" value="Genomic_DNA"/>
</dbReference>
<evidence type="ECO:0000313" key="1">
    <source>
        <dbReference type="EMBL" id="KAH6641183.1"/>
    </source>
</evidence>
<keyword evidence="2" id="KW-1185">Reference proteome</keyword>
<organism evidence="1 2">
    <name type="scientific">Chaetomium tenue</name>
    <dbReference type="NCBI Taxonomy" id="1854479"/>
    <lineage>
        <taxon>Eukaryota</taxon>
        <taxon>Fungi</taxon>
        <taxon>Dikarya</taxon>
        <taxon>Ascomycota</taxon>
        <taxon>Pezizomycotina</taxon>
        <taxon>Sordariomycetes</taxon>
        <taxon>Sordariomycetidae</taxon>
        <taxon>Sordariales</taxon>
        <taxon>Chaetomiaceae</taxon>
        <taxon>Chaetomium</taxon>
    </lineage>
</organism>
<name>A0ACB7PJG2_9PEZI</name>
<dbReference type="Proteomes" id="UP000724584">
    <property type="component" value="Unassembled WGS sequence"/>
</dbReference>
<accession>A0ACB7PJG2</accession>
<gene>
    <name evidence="1" type="ORF">F5144DRAFT_641991</name>
</gene>
<reference evidence="1 2" key="1">
    <citation type="journal article" date="2021" name="Nat. Commun.">
        <title>Genetic determinants of endophytism in the Arabidopsis root mycobiome.</title>
        <authorList>
            <person name="Mesny F."/>
            <person name="Miyauchi S."/>
            <person name="Thiergart T."/>
            <person name="Pickel B."/>
            <person name="Atanasova L."/>
            <person name="Karlsson M."/>
            <person name="Huettel B."/>
            <person name="Barry K.W."/>
            <person name="Haridas S."/>
            <person name="Chen C."/>
            <person name="Bauer D."/>
            <person name="Andreopoulos W."/>
            <person name="Pangilinan J."/>
            <person name="LaButti K."/>
            <person name="Riley R."/>
            <person name="Lipzen A."/>
            <person name="Clum A."/>
            <person name="Drula E."/>
            <person name="Henrissat B."/>
            <person name="Kohler A."/>
            <person name="Grigoriev I.V."/>
            <person name="Martin F.M."/>
            <person name="Hacquard S."/>
        </authorList>
    </citation>
    <scope>NUCLEOTIDE SEQUENCE [LARGE SCALE GENOMIC DNA]</scope>
    <source>
        <strain evidence="1 2">MPI-SDFR-AT-0079</strain>
    </source>
</reference>
<sequence length="348" mass="36718">MPSSATYTESQPESKTESQSSSGPHITQWLPQLVLAALVSLAVASIIGVSLSAVGFSNGEMLRRPGQGIAQSFVMFASMQSLFYIPLHIAACHKGESLYLDHPIPSFHHQLHAWANLTIHVTVTLWASACIPVSVGIYRGNGGTPTAHLKTDIFACATGLLFSAIILTVLHLAHRPFTLPWLSPTIFPSHSPPPSNSSTTTTEAFTIHPKPGPGSTTTTTTDDPSPSSPSSSPSTSPTRLPLLPNPKSATSSRRTRARNMTRTRRYVLEAPTPVPLSPPRTHSSGEMSDGLWDAGDARGGGGGGGGEQQSTVPTAPPPPPPPPPPPTYYMPGAWIPQRQSGEVVAIDA</sequence>
<proteinExistence type="predicted"/>
<comment type="caution">
    <text evidence="1">The sequence shown here is derived from an EMBL/GenBank/DDBJ whole genome shotgun (WGS) entry which is preliminary data.</text>
</comment>
<protein>
    <submittedName>
        <fullName evidence="1">Uncharacterized protein</fullName>
    </submittedName>
</protein>